<dbReference type="EMBL" id="KY052838">
    <property type="protein sequence ID" value="ASF00492.1"/>
    <property type="molecule type" value="Genomic_DNA"/>
</dbReference>
<proteinExistence type="predicted"/>
<name>A0A218MMH2_9VIRU</name>
<protein>
    <submittedName>
        <fullName evidence="1">Uncharacterized protein</fullName>
    </submittedName>
</protein>
<sequence>METKDINESNAIHTRDEMEAIQNMVKIIKQCTEHGLNNDQKQLIRDAHASAKGENVNQPEWSETDYLEMLVECCFMHGITVGKQRQIRQTQKDVKEIFGRK</sequence>
<organism evidence="1">
    <name type="scientific">uncultured virus</name>
    <dbReference type="NCBI Taxonomy" id="340016"/>
    <lineage>
        <taxon>Viruses</taxon>
        <taxon>environmental samples</taxon>
    </lineage>
</organism>
<reference evidence="1" key="2">
    <citation type="journal article" date="2017" name="Nat. Commun.">
        <title>Single-virus genomics reveals hidden cosmopolitan and abundant viruses.</title>
        <authorList>
            <person name="Martinez-Hernandez F."/>
            <person name="Fornas O."/>
            <person name="Lluesma Gomez M."/>
            <person name="Bolduc B."/>
            <person name="de la Cruz Pena M.J."/>
            <person name="Martinez J.M."/>
            <person name="Anton J."/>
            <person name="Gasol J.M."/>
            <person name="Rosselli R."/>
            <person name="Rodriguez-Valera F."/>
            <person name="Sullivan M.B."/>
            <person name="Acinas S.G."/>
            <person name="Martinez-Garcia M."/>
        </authorList>
    </citation>
    <scope>NUCLEOTIDE SEQUENCE</scope>
</reference>
<evidence type="ECO:0000313" key="1">
    <source>
        <dbReference type="EMBL" id="ASF00492.1"/>
    </source>
</evidence>
<reference evidence="1" key="1">
    <citation type="submission" date="2016-10" db="EMBL/GenBank/DDBJ databases">
        <authorList>
            <person name="Varghese N."/>
        </authorList>
    </citation>
    <scope>NUCLEOTIDE SEQUENCE</scope>
</reference>
<accession>A0A218MMH2</accession>